<keyword evidence="3" id="KW-0677">Repeat</keyword>
<evidence type="ECO:0000313" key="9">
    <source>
        <dbReference type="RefSeq" id="XP_006825179.1"/>
    </source>
</evidence>
<protein>
    <submittedName>
        <fullName evidence="9">Jouberin-like</fullName>
    </submittedName>
</protein>
<evidence type="ECO:0000256" key="5">
    <source>
        <dbReference type="PROSITE-ProRule" id="PRU00221"/>
    </source>
</evidence>
<dbReference type="InterPro" id="IPR001680">
    <property type="entry name" value="WD40_rpt"/>
</dbReference>
<dbReference type="PANTHER" id="PTHR44499">
    <property type="entry name" value="JOUBERIN"/>
    <property type="match status" value="1"/>
</dbReference>
<dbReference type="Gene3D" id="2.30.30.40">
    <property type="entry name" value="SH3 Domains"/>
    <property type="match status" value="1"/>
</dbReference>
<dbReference type="InterPro" id="IPR015943">
    <property type="entry name" value="WD40/YVTN_repeat-like_dom_sf"/>
</dbReference>
<dbReference type="PRINTS" id="PR00452">
    <property type="entry name" value="SH3DOMAIN"/>
</dbReference>
<dbReference type="SUPFAM" id="SSF50978">
    <property type="entry name" value="WD40 repeat-like"/>
    <property type="match status" value="1"/>
</dbReference>
<dbReference type="InterPro" id="IPR052803">
    <property type="entry name" value="Cilium-Associated_Jouberin"/>
</dbReference>
<dbReference type="CDD" id="cd11812">
    <property type="entry name" value="SH3_AHI-1"/>
    <property type="match status" value="1"/>
</dbReference>
<feature type="region of interest" description="Disordered" evidence="6">
    <location>
        <begin position="1"/>
        <end position="38"/>
    </location>
</feature>
<proteinExistence type="predicted"/>
<feature type="compositionally biased region" description="Basic residues" evidence="6">
    <location>
        <begin position="210"/>
        <end position="220"/>
    </location>
</feature>
<dbReference type="RefSeq" id="XP_006825179.1">
    <property type="nucleotide sequence ID" value="XM_006825116.1"/>
</dbReference>
<keyword evidence="2 5" id="KW-0853">WD repeat</keyword>
<feature type="compositionally biased region" description="Low complexity" evidence="6">
    <location>
        <begin position="1109"/>
        <end position="1118"/>
    </location>
</feature>
<feature type="compositionally biased region" description="Basic residues" evidence="6">
    <location>
        <begin position="9"/>
        <end position="18"/>
    </location>
</feature>
<dbReference type="PROSITE" id="PS50294">
    <property type="entry name" value="WD_REPEATS_REGION"/>
    <property type="match status" value="2"/>
</dbReference>
<dbReference type="SMART" id="SM00320">
    <property type="entry name" value="WD40"/>
    <property type="match status" value="7"/>
</dbReference>
<feature type="domain" description="SH3" evidence="7">
    <location>
        <begin position="954"/>
        <end position="1015"/>
    </location>
</feature>
<dbReference type="PROSITE" id="PS50082">
    <property type="entry name" value="WD_REPEATS_2"/>
    <property type="match status" value="3"/>
</dbReference>
<feature type="repeat" description="WD" evidence="5">
    <location>
        <begin position="643"/>
        <end position="675"/>
    </location>
</feature>
<dbReference type="InterPro" id="IPR036028">
    <property type="entry name" value="SH3-like_dom_sf"/>
</dbReference>
<feature type="region of interest" description="Disordered" evidence="6">
    <location>
        <begin position="470"/>
        <end position="495"/>
    </location>
</feature>
<feature type="repeat" description="WD" evidence="5">
    <location>
        <begin position="553"/>
        <end position="588"/>
    </location>
</feature>
<gene>
    <name evidence="9" type="primary">LOC100369545</name>
</gene>
<feature type="repeat" description="WD" evidence="5">
    <location>
        <begin position="596"/>
        <end position="629"/>
    </location>
</feature>
<dbReference type="InterPro" id="IPR001452">
    <property type="entry name" value="SH3_domain"/>
</dbReference>
<feature type="compositionally biased region" description="Basic and acidic residues" evidence="6">
    <location>
        <begin position="184"/>
        <end position="209"/>
    </location>
</feature>
<evidence type="ECO:0000256" key="1">
    <source>
        <dbReference type="ARBA" id="ARBA00022443"/>
    </source>
</evidence>
<evidence type="ECO:0000256" key="3">
    <source>
        <dbReference type="ARBA" id="ARBA00022737"/>
    </source>
</evidence>
<dbReference type="PROSITE" id="PS50002">
    <property type="entry name" value="SH3"/>
    <property type="match status" value="1"/>
</dbReference>
<organism evidence="8 9">
    <name type="scientific">Saccoglossus kowalevskii</name>
    <name type="common">Acorn worm</name>
    <dbReference type="NCBI Taxonomy" id="10224"/>
    <lineage>
        <taxon>Eukaryota</taxon>
        <taxon>Metazoa</taxon>
        <taxon>Hemichordata</taxon>
        <taxon>Enteropneusta</taxon>
        <taxon>Harrimaniidae</taxon>
        <taxon>Saccoglossus</taxon>
    </lineage>
</organism>
<dbReference type="SUPFAM" id="SSF50044">
    <property type="entry name" value="SH3-domain"/>
    <property type="match status" value="1"/>
</dbReference>
<feature type="region of interest" description="Disordered" evidence="6">
    <location>
        <begin position="88"/>
        <end position="239"/>
    </location>
</feature>
<name>A0ABM0MYT8_SACKO</name>
<feature type="compositionally biased region" description="Acidic residues" evidence="6">
    <location>
        <begin position="224"/>
        <end position="236"/>
    </location>
</feature>
<dbReference type="Pfam" id="PF00400">
    <property type="entry name" value="WD40"/>
    <property type="match status" value="3"/>
</dbReference>
<reference evidence="9" key="1">
    <citation type="submission" date="2025-08" db="UniProtKB">
        <authorList>
            <consortium name="RefSeq"/>
        </authorList>
    </citation>
    <scope>IDENTIFICATION</scope>
    <source>
        <tissue evidence="9">Testes</tissue>
    </source>
</reference>
<sequence length="1166" mass="131212">MDVEERALIRKKKKKSKVIGKENEHERESSQPDTKIEDLLKAVVDKSKSDGKKRKTKKKTDEEIMLQTIKKGTAVKKDNEDSIIAANIYNEDESPRTRKNNKNARKAKKGIDNDMYIEETALDSQLDTPKKPKKKKKLKVVTSEDDGGAMTISELEDTPRKKTKKKKPKSTTVTEDEKTEDELDKVRSADETTRTENEDDRTDATETSKVKGKKKKKKKRQEPVAEDLPPEPEYTPDDGTVLGINIHRTDSLKTDLYLTHPVVRVHLVDLETGKHVTKQTKGRPVTYFYEKENDKVDYVLPMMTQPFDFKKRRSMIPAWEELLLFNENYSYFIQLKEDYPKVIVFFELLDFISMNAATYNNVRNDGGWHRVAWAFLKIVGSHGAPNTGKKIRLQLFYPPVNYRAKQGSVEVYQWWLNLPRQPYPSTLYVTLKGLQPPNNIQPAVRSFFATQEEEGTMTYKDLKKSVGWGMSSASTGRGRDKGKSGNPAMWSRLPGQTCHVPNKPTYSLSAGRKGCFVLKFSHDGRSLACGGSDKASYPIYIYEIPSGRLRGELPGHYSIIYDLCWSDNDQEILSASSDGTARIWDTESVGATAIRIFPHPAYVYTAQYHPQSENIVVTGGFDHVIRVWNKKSAQVHGELLHELIGHKGYINCLCFSHEGDKLYSADSVGSIIVWNASMHLRQRSAAAKNKWSIEKTIAEKEMEGVTINSIKLHPGGTRLLVHGRDNNIRMIDLRIYTIMQRYLGALNFREQLKSSLSACGTFVFSGSEDYQAYVWNTDTGDQVAIYSDLGYTNPVSDVAYHPFDHMIAFCSFGENHPVQIYNYDAKVAQIDLGIRELKEIDKSKDGTSTLQSTGLSDLQAVLATKDRIEEAVNAQQARRMDQVSKKLASVNAFSRLLGEVRERNQQEVTCGMMGTGGWAGHSLARKGPNVALTAGPGGKASFSFNAPLSPLKDIKHRRVVSLYDYNQARSDELNLLRGDVITVLHQDNENWWLGELVKNGQQGYFPANYVTPQETMEMQDIEDVLDGGDVNEKPSMYGTGPSESDDLLDETPKPKKRTKAKNKSNMSAVVTATGELKILSGPEDTVSEMDIPTVPARQKKKRVTTKQLAATGDTTTDGETPRKPKPKRRGSRENLLDDDETPRTTSDTEKKGGKRKTKTKHIEKSA</sequence>
<dbReference type="InterPro" id="IPR019775">
    <property type="entry name" value="WD40_repeat_CS"/>
</dbReference>
<dbReference type="InterPro" id="IPR035832">
    <property type="entry name" value="AHI1_SH3"/>
</dbReference>
<feature type="compositionally biased region" description="Basic residues" evidence="6">
    <location>
        <begin position="97"/>
        <end position="108"/>
    </location>
</feature>
<dbReference type="PANTHER" id="PTHR44499:SF1">
    <property type="entry name" value="JOUBERIN"/>
    <property type="match status" value="1"/>
</dbReference>
<dbReference type="InterPro" id="IPR036322">
    <property type="entry name" value="WD40_repeat_dom_sf"/>
</dbReference>
<feature type="region of interest" description="Disordered" evidence="6">
    <location>
        <begin position="1026"/>
        <end position="1066"/>
    </location>
</feature>
<dbReference type="Gene3D" id="2.130.10.10">
    <property type="entry name" value="YVTN repeat-like/Quinoprotein amine dehydrogenase"/>
    <property type="match status" value="1"/>
</dbReference>
<feature type="region of interest" description="Disordered" evidence="6">
    <location>
        <begin position="1081"/>
        <end position="1166"/>
    </location>
</feature>
<feature type="compositionally biased region" description="Basic and acidic residues" evidence="6">
    <location>
        <begin position="19"/>
        <end position="38"/>
    </location>
</feature>
<dbReference type="SMART" id="SM00326">
    <property type="entry name" value="SH3"/>
    <property type="match status" value="1"/>
</dbReference>
<evidence type="ECO:0000256" key="4">
    <source>
        <dbReference type="PROSITE-ProRule" id="PRU00192"/>
    </source>
</evidence>
<dbReference type="GeneID" id="100369545"/>
<evidence type="ECO:0000259" key="7">
    <source>
        <dbReference type="PROSITE" id="PS50002"/>
    </source>
</evidence>
<keyword evidence="8" id="KW-1185">Reference proteome</keyword>
<dbReference type="Proteomes" id="UP000694865">
    <property type="component" value="Unplaced"/>
</dbReference>
<dbReference type="Pfam" id="PF00018">
    <property type="entry name" value="SH3_1"/>
    <property type="match status" value="1"/>
</dbReference>
<evidence type="ECO:0000256" key="6">
    <source>
        <dbReference type="SAM" id="MobiDB-lite"/>
    </source>
</evidence>
<evidence type="ECO:0000256" key="2">
    <source>
        <dbReference type="ARBA" id="ARBA00022574"/>
    </source>
</evidence>
<dbReference type="PROSITE" id="PS00678">
    <property type="entry name" value="WD_REPEATS_1"/>
    <property type="match status" value="1"/>
</dbReference>
<accession>A0ABM0MYT8</accession>
<evidence type="ECO:0000313" key="8">
    <source>
        <dbReference type="Proteomes" id="UP000694865"/>
    </source>
</evidence>
<keyword evidence="1 4" id="KW-0728">SH3 domain</keyword>
<dbReference type="CDD" id="cd00200">
    <property type="entry name" value="WD40"/>
    <property type="match status" value="1"/>
</dbReference>